<reference evidence="3 4" key="1">
    <citation type="journal article" date="2023" name="Elife">
        <title>Identification of key yeast species and microbe-microbe interactions impacting larval growth of Drosophila in the wild.</title>
        <authorList>
            <person name="Mure A."/>
            <person name="Sugiura Y."/>
            <person name="Maeda R."/>
            <person name="Honda K."/>
            <person name="Sakurai N."/>
            <person name="Takahashi Y."/>
            <person name="Watada M."/>
            <person name="Katoh T."/>
            <person name="Gotoh A."/>
            <person name="Gotoh Y."/>
            <person name="Taniguchi I."/>
            <person name="Nakamura K."/>
            <person name="Hayashi T."/>
            <person name="Katayama T."/>
            <person name="Uemura T."/>
            <person name="Hattori Y."/>
        </authorList>
    </citation>
    <scope>NUCLEOTIDE SEQUENCE [LARGE SCALE GENOMIC DNA]</scope>
    <source>
        <strain evidence="3 4">SC-9</strain>
    </source>
</reference>
<feature type="compositionally biased region" description="Polar residues" evidence="1">
    <location>
        <begin position="159"/>
        <end position="169"/>
    </location>
</feature>
<organism evidence="3 4">
    <name type="scientific">Saccharomycopsis crataegensis</name>
    <dbReference type="NCBI Taxonomy" id="43959"/>
    <lineage>
        <taxon>Eukaryota</taxon>
        <taxon>Fungi</taxon>
        <taxon>Dikarya</taxon>
        <taxon>Ascomycota</taxon>
        <taxon>Saccharomycotina</taxon>
        <taxon>Saccharomycetes</taxon>
        <taxon>Saccharomycopsidaceae</taxon>
        <taxon>Saccharomycopsis</taxon>
    </lineage>
</organism>
<dbReference type="Pfam" id="PF04194">
    <property type="entry name" value="PDCD2_C"/>
    <property type="match status" value="1"/>
</dbReference>
<evidence type="ECO:0000256" key="1">
    <source>
        <dbReference type="SAM" id="MobiDB-lite"/>
    </source>
</evidence>
<dbReference type="Proteomes" id="UP001360560">
    <property type="component" value="Unassembled WGS sequence"/>
</dbReference>
<dbReference type="PANTHER" id="PTHR47524">
    <property type="entry name" value="20S RRNA ACCUMULATION PROTEIN 4"/>
    <property type="match status" value="1"/>
</dbReference>
<dbReference type="GO" id="GO:0030490">
    <property type="term" value="P:maturation of SSU-rRNA"/>
    <property type="evidence" value="ECO:0007669"/>
    <property type="project" value="TreeGrafter"/>
</dbReference>
<protein>
    <submittedName>
        <fullName evidence="3">Tsr4 protein</fullName>
    </submittedName>
</protein>
<feature type="compositionally biased region" description="Basic and acidic residues" evidence="1">
    <location>
        <begin position="174"/>
        <end position="193"/>
    </location>
</feature>
<dbReference type="AlphaFoldDB" id="A0AAV5QN55"/>
<dbReference type="RefSeq" id="XP_064852875.1">
    <property type="nucleotide sequence ID" value="XM_064996803.1"/>
</dbReference>
<keyword evidence="4" id="KW-1185">Reference proteome</keyword>
<evidence type="ECO:0000313" key="3">
    <source>
        <dbReference type="EMBL" id="GMM35879.1"/>
    </source>
</evidence>
<dbReference type="GO" id="GO:0005737">
    <property type="term" value="C:cytoplasm"/>
    <property type="evidence" value="ECO:0007669"/>
    <property type="project" value="InterPro"/>
</dbReference>
<feature type="region of interest" description="Disordered" evidence="1">
    <location>
        <begin position="142"/>
        <end position="211"/>
    </location>
</feature>
<sequence length="399" mass="44676">MAENFSDEESLFETSSNSKTFLGYVDVPISADEQPTLEDSFIGGNPLWLDGQLPPSKMLTCGNCGSGLGLLLQSYAPLPNSANDRVIYVFGCQNYKCTRQKGSIRCIKGVKFKKVELSVEEKMNMEKQKEYEVKLQGGLFGKDKNNDNPFGGSNPFAAGSSSTSANPFSGITFDKQEEPKKEETKEEKKDVKKPSFSQIASKSAPKQKTTVEKDVKLSEYPGYILYVEKERIGTDDDVLPPIPDNIQFEEADVADSVMKASSTKTEEFKSEILDDSEFQAFSKRVAHNPNQVLRYELGGEPLIYSSKNKTKIENGAPAPVWNSQSERQFELQLMPKAIIDLEVGRDVMEGMEWGTISVFTDVEDFVPSQNMVSKDIGYVEEWPVVEWEEQLDYSKIKVK</sequence>
<gene>
    <name evidence="3" type="ORF">DASC09_032040</name>
</gene>
<evidence type="ECO:0000259" key="2">
    <source>
        <dbReference type="Pfam" id="PF04194"/>
    </source>
</evidence>
<feature type="domain" description="Programmed cell death protein 2 C-terminal" evidence="2">
    <location>
        <begin position="275"/>
        <end position="387"/>
    </location>
</feature>
<comment type="caution">
    <text evidence="3">The sequence shown here is derived from an EMBL/GenBank/DDBJ whole genome shotgun (WGS) entry which is preliminary data.</text>
</comment>
<dbReference type="GeneID" id="90073854"/>
<feature type="compositionally biased region" description="Polar residues" evidence="1">
    <location>
        <begin position="195"/>
        <end position="208"/>
    </location>
</feature>
<proteinExistence type="predicted"/>
<dbReference type="InterPro" id="IPR007320">
    <property type="entry name" value="PDCD2_C"/>
</dbReference>
<dbReference type="PANTHER" id="PTHR47524:SF1">
    <property type="entry name" value="20S RRNA ACCUMULATION PROTEIN 4"/>
    <property type="match status" value="1"/>
</dbReference>
<evidence type="ECO:0000313" key="4">
    <source>
        <dbReference type="Proteomes" id="UP001360560"/>
    </source>
</evidence>
<dbReference type="EMBL" id="BTFZ01000011">
    <property type="protein sequence ID" value="GMM35879.1"/>
    <property type="molecule type" value="Genomic_DNA"/>
</dbReference>
<accession>A0AAV5QN55</accession>
<name>A0AAV5QN55_9ASCO</name>